<name>A0A7W5DZR1_9BACT</name>
<reference evidence="1 2" key="1">
    <citation type="submission" date="2020-08" db="EMBL/GenBank/DDBJ databases">
        <title>Genomic Encyclopedia of Type Strains, Phase III (KMG-III): the genomes of soil and plant-associated and newly described type strains.</title>
        <authorList>
            <person name="Whitman W."/>
        </authorList>
    </citation>
    <scope>NUCLEOTIDE SEQUENCE [LARGE SCALE GENOMIC DNA]</scope>
    <source>
        <strain evidence="1 2">CECT 8075</strain>
    </source>
</reference>
<accession>A0A7W5DZR1</accession>
<comment type="caution">
    <text evidence="1">The sequence shown here is derived from an EMBL/GenBank/DDBJ whole genome shotgun (WGS) entry which is preliminary data.</text>
</comment>
<dbReference type="Proteomes" id="UP000536179">
    <property type="component" value="Unassembled WGS sequence"/>
</dbReference>
<gene>
    <name evidence="1" type="ORF">FHS27_003351</name>
</gene>
<sequence length="154" mass="16699">MTATQNSAAISTDNTLKTFLCHAVAANRSEQKTLTLVVPAIVSLQPAFFCDLAESWKLLREQLGLGGDTLLRVDYCSTDSGLNWLGGLRRRLDLFRCQRAFIRRNLADAISLTNCLIVSRPVANGGSVVLGISGPEVSLPGWVKPAQMTLPLRS</sequence>
<proteinExistence type="predicted"/>
<dbReference type="EMBL" id="JACHXU010000011">
    <property type="protein sequence ID" value="MBB3207526.1"/>
    <property type="molecule type" value="Genomic_DNA"/>
</dbReference>
<protein>
    <submittedName>
        <fullName evidence="1">Uncharacterized protein</fullName>
    </submittedName>
</protein>
<organism evidence="1 2">
    <name type="scientific">Aporhodopirellula rubra</name>
    <dbReference type="NCBI Taxonomy" id="980271"/>
    <lineage>
        <taxon>Bacteria</taxon>
        <taxon>Pseudomonadati</taxon>
        <taxon>Planctomycetota</taxon>
        <taxon>Planctomycetia</taxon>
        <taxon>Pirellulales</taxon>
        <taxon>Pirellulaceae</taxon>
        <taxon>Aporhodopirellula</taxon>
    </lineage>
</organism>
<evidence type="ECO:0000313" key="2">
    <source>
        <dbReference type="Proteomes" id="UP000536179"/>
    </source>
</evidence>
<dbReference type="AlphaFoldDB" id="A0A7W5DZR1"/>
<evidence type="ECO:0000313" key="1">
    <source>
        <dbReference type="EMBL" id="MBB3207526.1"/>
    </source>
</evidence>
<dbReference type="RefSeq" id="WP_184305862.1">
    <property type="nucleotide sequence ID" value="NZ_JACHXU010000011.1"/>
</dbReference>
<keyword evidence="2" id="KW-1185">Reference proteome</keyword>